<accession>A0ABW4LTM5</accession>
<dbReference type="RefSeq" id="WP_377929631.1">
    <property type="nucleotide sequence ID" value="NZ_JBHUEM010000045.1"/>
</dbReference>
<comment type="caution">
    <text evidence="1">The sequence shown here is derived from an EMBL/GenBank/DDBJ whole genome shotgun (WGS) entry which is preliminary data.</text>
</comment>
<protein>
    <submittedName>
        <fullName evidence="1">Uncharacterized protein</fullName>
    </submittedName>
</protein>
<dbReference type="EMBL" id="JBHUEM010000045">
    <property type="protein sequence ID" value="MFD1738423.1"/>
    <property type="molecule type" value="Genomic_DNA"/>
</dbReference>
<name>A0ABW4LTM5_9BACI</name>
<sequence>MSKKLSYLLVALVITFSLLSISNLVFNVVAGEQEPDPIAKQVQFAAEQEPDPIAMQSYLV</sequence>
<evidence type="ECO:0000313" key="1">
    <source>
        <dbReference type="EMBL" id="MFD1738423.1"/>
    </source>
</evidence>
<keyword evidence="2" id="KW-1185">Reference proteome</keyword>
<reference evidence="2" key="1">
    <citation type="journal article" date="2019" name="Int. J. Syst. Evol. Microbiol.">
        <title>The Global Catalogue of Microorganisms (GCM) 10K type strain sequencing project: providing services to taxonomists for standard genome sequencing and annotation.</title>
        <authorList>
            <consortium name="The Broad Institute Genomics Platform"/>
            <consortium name="The Broad Institute Genome Sequencing Center for Infectious Disease"/>
            <person name="Wu L."/>
            <person name="Ma J."/>
        </authorList>
    </citation>
    <scope>NUCLEOTIDE SEQUENCE [LARGE SCALE GENOMIC DNA]</scope>
    <source>
        <strain evidence="2">CCUG 49339</strain>
    </source>
</reference>
<dbReference type="Proteomes" id="UP001597214">
    <property type="component" value="Unassembled WGS sequence"/>
</dbReference>
<organism evidence="1 2">
    <name type="scientific">Bacillus salitolerans</name>
    <dbReference type="NCBI Taxonomy" id="1437434"/>
    <lineage>
        <taxon>Bacteria</taxon>
        <taxon>Bacillati</taxon>
        <taxon>Bacillota</taxon>
        <taxon>Bacilli</taxon>
        <taxon>Bacillales</taxon>
        <taxon>Bacillaceae</taxon>
        <taxon>Bacillus</taxon>
    </lineage>
</organism>
<proteinExistence type="predicted"/>
<gene>
    <name evidence="1" type="ORF">ACFSCX_18020</name>
</gene>
<evidence type="ECO:0000313" key="2">
    <source>
        <dbReference type="Proteomes" id="UP001597214"/>
    </source>
</evidence>